<accession>A0A5B7JQI0</accession>
<reference evidence="1 2" key="1">
    <citation type="submission" date="2019-05" db="EMBL/GenBank/DDBJ databases">
        <title>Another draft genome of Portunus trituberculatus and its Hox gene families provides insights of decapod evolution.</title>
        <authorList>
            <person name="Jeong J.-H."/>
            <person name="Song I."/>
            <person name="Kim S."/>
            <person name="Choi T."/>
            <person name="Kim D."/>
            <person name="Ryu S."/>
            <person name="Kim W."/>
        </authorList>
    </citation>
    <scope>NUCLEOTIDE SEQUENCE [LARGE SCALE GENOMIC DNA]</scope>
    <source>
        <tissue evidence="1">Muscle</tissue>
    </source>
</reference>
<gene>
    <name evidence="1" type="ORF">E2C01_091852</name>
</gene>
<protein>
    <submittedName>
        <fullName evidence="1">Uncharacterized protein</fullName>
    </submittedName>
</protein>
<organism evidence="1 2">
    <name type="scientific">Portunus trituberculatus</name>
    <name type="common">Swimming crab</name>
    <name type="synonym">Neptunus trituberculatus</name>
    <dbReference type="NCBI Taxonomy" id="210409"/>
    <lineage>
        <taxon>Eukaryota</taxon>
        <taxon>Metazoa</taxon>
        <taxon>Ecdysozoa</taxon>
        <taxon>Arthropoda</taxon>
        <taxon>Crustacea</taxon>
        <taxon>Multicrustacea</taxon>
        <taxon>Malacostraca</taxon>
        <taxon>Eumalacostraca</taxon>
        <taxon>Eucarida</taxon>
        <taxon>Decapoda</taxon>
        <taxon>Pleocyemata</taxon>
        <taxon>Brachyura</taxon>
        <taxon>Eubrachyura</taxon>
        <taxon>Portunoidea</taxon>
        <taxon>Portunidae</taxon>
        <taxon>Portuninae</taxon>
        <taxon>Portunus</taxon>
    </lineage>
</organism>
<name>A0A5B7JQI0_PORTR</name>
<evidence type="ECO:0000313" key="1">
    <source>
        <dbReference type="EMBL" id="MPC96586.1"/>
    </source>
</evidence>
<proteinExistence type="predicted"/>
<dbReference type="EMBL" id="VSRR010106601">
    <property type="protein sequence ID" value="MPC96586.1"/>
    <property type="molecule type" value="Genomic_DNA"/>
</dbReference>
<comment type="caution">
    <text evidence="1">The sequence shown here is derived from an EMBL/GenBank/DDBJ whole genome shotgun (WGS) entry which is preliminary data.</text>
</comment>
<evidence type="ECO:0000313" key="2">
    <source>
        <dbReference type="Proteomes" id="UP000324222"/>
    </source>
</evidence>
<dbReference type="AlphaFoldDB" id="A0A5B7JQI0"/>
<sequence length="87" mass="9547">MFVIRTALSVTELRNKRIPASSVSRSLSAPDVNQVKSNNIPSVQCGISQAAARPWSSVPNSRGAALACLRWLEVSGPPARQWRRRHP</sequence>
<dbReference type="Proteomes" id="UP000324222">
    <property type="component" value="Unassembled WGS sequence"/>
</dbReference>
<keyword evidence="2" id="KW-1185">Reference proteome</keyword>